<gene>
    <name evidence="3" type="ORF">FTUN_6834</name>
</gene>
<sequence length="81" mass="8405">MRLMRRFLPQFCLALGCLALAGCTNAPVAGFLDSCFPCRTKQGTGEGGGPGVDVTPRPTPDTNRPDPPPGPGPLPPPDFGK</sequence>
<dbReference type="KEGG" id="ftj:FTUN_6834"/>
<feature type="chain" id="PRO_5027092007" description="Lipoprotein" evidence="2">
    <location>
        <begin position="22"/>
        <end position="81"/>
    </location>
</feature>
<name>A0A6M5Z235_9BACT</name>
<evidence type="ECO:0000313" key="4">
    <source>
        <dbReference type="Proteomes" id="UP000503447"/>
    </source>
</evidence>
<organism evidence="3 4">
    <name type="scientific">Frigoriglobus tundricola</name>
    <dbReference type="NCBI Taxonomy" id="2774151"/>
    <lineage>
        <taxon>Bacteria</taxon>
        <taxon>Pseudomonadati</taxon>
        <taxon>Planctomycetota</taxon>
        <taxon>Planctomycetia</taxon>
        <taxon>Gemmatales</taxon>
        <taxon>Gemmataceae</taxon>
        <taxon>Frigoriglobus</taxon>
    </lineage>
</organism>
<accession>A0A6M5Z235</accession>
<feature type="compositionally biased region" description="Pro residues" evidence="1">
    <location>
        <begin position="65"/>
        <end position="81"/>
    </location>
</feature>
<reference evidence="4" key="1">
    <citation type="submission" date="2020-05" db="EMBL/GenBank/DDBJ databases">
        <title>Frigoriglobus tundricola gen. nov., sp. nov., a psychrotolerant cellulolytic planctomycete of the family Gemmataceae with two divergent copies of 16S rRNA gene.</title>
        <authorList>
            <person name="Kulichevskaya I.S."/>
            <person name="Ivanova A.A."/>
            <person name="Naumoff D.G."/>
            <person name="Beletsky A.V."/>
            <person name="Rijpstra W.I.C."/>
            <person name="Sinninghe Damste J.S."/>
            <person name="Mardanov A.V."/>
            <person name="Ravin N.V."/>
            <person name="Dedysh S.N."/>
        </authorList>
    </citation>
    <scope>NUCLEOTIDE SEQUENCE [LARGE SCALE GENOMIC DNA]</scope>
    <source>
        <strain evidence="4">PL17</strain>
    </source>
</reference>
<proteinExistence type="predicted"/>
<evidence type="ECO:0000313" key="3">
    <source>
        <dbReference type="EMBL" id="QJW99232.1"/>
    </source>
</evidence>
<evidence type="ECO:0000256" key="1">
    <source>
        <dbReference type="SAM" id="MobiDB-lite"/>
    </source>
</evidence>
<keyword evidence="4" id="KW-1185">Reference proteome</keyword>
<evidence type="ECO:0000256" key="2">
    <source>
        <dbReference type="SAM" id="SignalP"/>
    </source>
</evidence>
<evidence type="ECO:0008006" key="5">
    <source>
        <dbReference type="Google" id="ProtNLM"/>
    </source>
</evidence>
<dbReference type="Proteomes" id="UP000503447">
    <property type="component" value="Chromosome"/>
</dbReference>
<feature type="compositionally biased region" description="Low complexity" evidence="1">
    <location>
        <begin position="52"/>
        <end position="62"/>
    </location>
</feature>
<feature type="signal peptide" evidence="2">
    <location>
        <begin position="1"/>
        <end position="21"/>
    </location>
</feature>
<dbReference type="PROSITE" id="PS51257">
    <property type="entry name" value="PROKAR_LIPOPROTEIN"/>
    <property type="match status" value="1"/>
</dbReference>
<dbReference type="EMBL" id="CP053452">
    <property type="protein sequence ID" value="QJW99232.1"/>
    <property type="molecule type" value="Genomic_DNA"/>
</dbReference>
<keyword evidence="2" id="KW-0732">Signal</keyword>
<dbReference type="AlphaFoldDB" id="A0A6M5Z235"/>
<feature type="region of interest" description="Disordered" evidence="1">
    <location>
        <begin position="42"/>
        <end position="81"/>
    </location>
</feature>
<protein>
    <recommendedName>
        <fullName evidence="5">Lipoprotein</fullName>
    </recommendedName>
</protein>